<name>A0A6A4RHT8_9RHOB</name>
<dbReference type="AlphaFoldDB" id="A0A6A4RHT8"/>
<evidence type="ECO:0008006" key="3">
    <source>
        <dbReference type="Google" id="ProtNLM"/>
    </source>
</evidence>
<dbReference type="Proteomes" id="UP000441586">
    <property type="component" value="Unassembled WGS sequence"/>
</dbReference>
<organism evidence="1 2">
    <name type="scientific">Parasedimentitalea maritima</name>
    <dbReference type="NCBI Taxonomy" id="2578117"/>
    <lineage>
        <taxon>Bacteria</taxon>
        <taxon>Pseudomonadati</taxon>
        <taxon>Pseudomonadota</taxon>
        <taxon>Alphaproteobacteria</taxon>
        <taxon>Rhodobacterales</taxon>
        <taxon>Paracoccaceae</taxon>
        <taxon>Parasedimentitalea</taxon>
    </lineage>
</organism>
<protein>
    <recommendedName>
        <fullName evidence="3">Outer membrane surface antigen</fullName>
    </recommendedName>
</protein>
<proteinExistence type="predicted"/>
<reference evidence="1 2" key="1">
    <citation type="submission" date="2019-12" db="EMBL/GenBank/DDBJ databases">
        <authorList>
            <person name="Zhang Y.-J."/>
        </authorList>
    </citation>
    <scope>NUCLEOTIDE SEQUENCE [LARGE SCALE GENOMIC DNA]</scope>
    <source>
        <strain evidence="1 2">H18S-6</strain>
    </source>
</reference>
<sequence length="115" mass="12198">MKKLLCACAVLVTVEAVVQAKPLSRILAESGLSSEDFDLMGQYAAGLYERGTPKAGSSVQWSNSESGAAGTVRLQEASGNCVLLRHEATAGGKDKPILIHTRRCKNADGIWVLQP</sequence>
<evidence type="ECO:0000313" key="2">
    <source>
        <dbReference type="Proteomes" id="UP000441586"/>
    </source>
</evidence>
<evidence type="ECO:0000313" key="1">
    <source>
        <dbReference type="EMBL" id="KAE9630550.1"/>
    </source>
</evidence>
<dbReference type="EMBL" id="WSFO01000004">
    <property type="protein sequence ID" value="KAE9630550.1"/>
    <property type="molecule type" value="Genomic_DNA"/>
</dbReference>
<dbReference type="RefSeq" id="WP_158978908.1">
    <property type="nucleotide sequence ID" value="NZ_WSFO01000004.1"/>
</dbReference>
<accession>A0A6A4RHT8</accession>
<comment type="caution">
    <text evidence="1">The sequence shown here is derived from an EMBL/GenBank/DDBJ whole genome shotgun (WGS) entry which is preliminary data.</text>
</comment>
<gene>
    <name evidence="1" type="ORF">GP644_09120</name>
</gene>